<protein>
    <submittedName>
        <fullName evidence="1">Uncharacterized protein</fullName>
    </submittedName>
</protein>
<dbReference type="InterPro" id="IPR036390">
    <property type="entry name" value="WH_DNA-bd_sf"/>
</dbReference>
<sequence>MITTDPRTMNLVALGMAKVTYGALQILRRHLGNDLELALIGFAVVMRTRRDLFQIVEKHGLNDDTIAEISSEQGFYTSINEIHRYTGINRATVRRKLDRLQTLNIVEKIEGDKWHLVDFSHGEKARPAIMLRDLLQNYMAITNKLESLLPEEMHPIMGTTLEELGSLEAKALLDDEVASKITRKLEVKH</sequence>
<reference evidence="1 2" key="1">
    <citation type="submission" date="2022-05" db="EMBL/GenBank/DDBJ databases">
        <title>Seasonal and diel survey of microbial diversity of the Tyrrhenian coast.</title>
        <authorList>
            <person name="Gattoni G."/>
            <person name="Corral P."/>
        </authorList>
    </citation>
    <scope>NUCLEOTIDE SEQUENCE [LARGE SCALE GENOMIC DNA]</scope>
    <source>
        <strain evidence="1 2">V10</strain>
    </source>
</reference>
<gene>
    <name evidence="1" type="ORF">M3N55_05655</name>
</gene>
<comment type="caution">
    <text evidence="1">The sequence shown here is derived from an EMBL/GenBank/DDBJ whole genome shotgun (WGS) entry which is preliminary data.</text>
</comment>
<organism evidence="1 2">
    <name type="scientific">Roseinatronobacter domitianus</name>
    <dbReference type="NCBI Taxonomy" id="2940293"/>
    <lineage>
        <taxon>Bacteria</taxon>
        <taxon>Pseudomonadati</taxon>
        <taxon>Pseudomonadota</taxon>
        <taxon>Alphaproteobacteria</taxon>
        <taxon>Rhodobacterales</taxon>
        <taxon>Paracoccaceae</taxon>
        <taxon>Roseinatronobacter</taxon>
    </lineage>
</organism>
<dbReference type="SUPFAM" id="SSF46785">
    <property type="entry name" value="Winged helix' DNA-binding domain"/>
    <property type="match status" value="1"/>
</dbReference>
<evidence type="ECO:0000313" key="2">
    <source>
        <dbReference type="Proteomes" id="UP001202550"/>
    </source>
</evidence>
<dbReference type="RefSeq" id="WP_249057260.1">
    <property type="nucleotide sequence ID" value="NZ_JALZWP010000004.1"/>
</dbReference>
<dbReference type="Proteomes" id="UP001202550">
    <property type="component" value="Unassembled WGS sequence"/>
</dbReference>
<proteinExistence type="predicted"/>
<accession>A0ABT0M1C8</accession>
<name>A0ABT0M1C8_9RHOB</name>
<evidence type="ECO:0000313" key="1">
    <source>
        <dbReference type="EMBL" id="MCL1628210.1"/>
    </source>
</evidence>
<keyword evidence="2" id="KW-1185">Reference proteome</keyword>
<dbReference type="EMBL" id="JALZWP010000004">
    <property type="protein sequence ID" value="MCL1628210.1"/>
    <property type="molecule type" value="Genomic_DNA"/>
</dbReference>